<gene>
    <name evidence="1" type="ORF">OSTQU699_LOCUS1888</name>
</gene>
<keyword evidence="2" id="KW-1185">Reference proteome</keyword>
<reference evidence="1" key="1">
    <citation type="submission" date="2020-12" db="EMBL/GenBank/DDBJ databases">
        <authorList>
            <person name="Iha C."/>
        </authorList>
    </citation>
    <scope>NUCLEOTIDE SEQUENCE</scope>
</reference>
<evidence type="ECO:0000313" key="2">
    <source>
        <dbReference type="Proteomes" id="UP000708148"/>
    </source>
</evidence>
<dbReference type="AlphaFoldDB" id="A0A8S1IZ85"/>
<sequence>MELHPCNAGEGTRKWVEGVASCGEQHMAGMTLMLEVLTAQGTLQAHAPPAAQAGRKRCRGWGLVEYSRAQDKTCSSENLRKVSRMSLCSMLLLSRAQHIVTTPVNDWTERPFHRITIGQRDDACVVAL</sequence>
<organism evidence="1 2">
    <name type="scientific">Ostreobium quekettii</name>
    <dbReference type="NCBI Taxonomy" id="121088"/>
    <lineage>
        <taxon>Eukaryota</taxon>
        <taxon>Viridiplantae</taxon>
        <taxon>Chlorophyta</taxon>
        <taxon>core chlorophytes</taxon>
        <taxon>Ulvophyceae</taxon>
        <taxon>TCBD clade</taxon>
        <taxon>Bryopsidales</taxon>
        <taxon>Ostreobineae</taxon>
        <taxon>Ostreobiaceae</taxon>
        <taxon>Ostreobium</taxon>
    </lineage>
</organism>
<protein>
    <submittedName>
        <fullName evidence="1">Uncharacterized protein</fullName>
    </submittedName>
</protein>
<accession>A0A8S1IZ85</accession>
<dbReference type="Proteomes" id="UP000708148">
    <property type="component" value="Unassembled WGS sequence"/>
</dbReference>
<proteinExistence type="predicted"/>
<comment type="caution">
    <text evidence="1">The sequence shown here is derived from an EMBL/GenBank/DDBJ whole genome shotgun (WGS) entry which is preliminary data.</text>
</comment>
<evidence type="ECO:0000313" key="1">
    <source>
        <dbReference type="EMBL" id="CAD7696527.1"/>
    </source>
</evidence>
<name>A0A8S1IZ85_9CHLO</name>
<dbReference type="EMBL" id="CAJHUC010000492">
    <property type="protein sequence ID" value="CAD7696527.1"/>
    <property type="molecule type" value="Genomic_DNA"/>
</dbReference>